<dbReference type="EMBL" id="JARKIF010000016">
    <property type="protein sequence ID" value="KAJ7621198.1"/>
    <property type="molecule type" value="Genomic_DNA"/>
</dbReference>
<dbReference type="SMART" id="SM00355">
    <property type="entry name" value="ZnF_C2H2"/>
    <property type="match status" value="3"/>
</dbReference>
<accession>A0AAD7BHU9</accession>
<dbReference type="PROSITE" id="PS00028">
    <property type="entry name" value="ZINC_FINGER_C2H2_1"/>
    <property type="match status" value="2"/>
</dbReference>
<evidence type="ECO:0000256" key="1">
    <source>
        <dbReference type="PROSITE-ProRule" id="PRU00042"/>
    </source>
</evidence>
<dbReference type="AlphaFoldDB" id="A0AAD7BHU9"/>
<dbReference type="PROSITE" id="PS50157">
    <property type="entry name" value="ZINC_FINGER_C2H2_2"/>
    <property type="match status" value="1"/>
</dbReference>
<proteinExistence type="predicted"/>
<feature type="compositionally biased region" description="Low complexity" evidence="2">
    <location>
        <begin position="167"/>
        <end position="188"/>
    </location>
</feature>
<sequence length="316" mass="34431">MILSYPVEALLSSQLDITLGAHGRLSCRLKPNAHKRDFLGPADCQGVNINLESVPSENGYILSFYASPDAPSTACPPNTQEFARPAVMDAEQDSPLSHPLSGSSPPPDYFSAYNNTLSPLLLQHGELEHHPLDFDFSSNGMDDRNYNTHHFSGLMDMAPGAYGTVHSTPSSDGSAAGSSRRPSPFPSTAGAVSPPCGTITPSQSMGSPDPAKTGRRAARQYPCLEPACDKMLTSPYTRQVHMGTHKAKVRKTFLCTLGCGEAFTRQHDRQRHEVALHGKKCKHVCARCKRFFSSAKMLDRHACRHRQQPVEVTEEG</sequence>
<dbReference type="Proteomes" id="UP001221142">
    <property type="component" value="Unassembled WGS sequence"/>
</dbReference>
<dbReference type="Gene3D" id="3.30.160.60">
    <property type="entry name" value="Classic Zinc Finger"/>
    <property type="match status" value="1"/>
</dbReference>
<keyword evidence="5" id="KW-1185">Reference proteome</keyword>
<reference evidence="4" key="1">
    <citation type="submission" date="2023-03" db="EMBL/GenBank/DDBJ databases">
        <title>Massive genome expansion in bonnet fungi (Mycena s.s.) driven by repeated elements and novel gene families across ecological guilds.</title>
        <authorList>
            <consortium name="Lawrence Berkeley National Laboratory"/>
            <person name="Harder C.B."/>
            <person name="Miyauchi S."/>
            <person name="Viragh M."/>
            <person name="Kuo A."/>
            <person name="Thoen E."/>
            <person name="Andreopoulos B."/>
            <person name="Lu D."/>
            <person name="Skrede I."/>
            <person name="Drula E."/>
            <person name="Henrissat B."/>
            <person name="Morin E."/>
            <person name="Kohler A."/>
            <person name="Barry K."/>
            <person name="LaButti K."/>
            <person name="Morin E."/>
            <person name="Salamov A."/>
            <person name="Lipzen A."/>
            <person name="Mereny Z."/>
            <person name="Hegedus B."/>
            <person name="Baldrian P."/>
            <person name="Stursova M."/>
            <person name="Weitz H."/>
            <person name="Taylor A."/>
            <person name="Grigoriev I.V."/>
            <person name="Nagy L.G."/>
            <person name="Martin F."/>
            <person name="Kauserud H."/>
        </authorList>
    </citation>
    <scope>NUCLEOTIDE SEQUENCE</scope>
    <source>
        <strain evidence="4">9284</strain>
    </source>
</reference>
<name>A0AAD7BHU9_9AGAR</name>
<organism evidence="4 5">
    <name type="scientific">Roridomyces roridus</name>
    <dbReference type="NCBI Taxonomy" id="1738132"/>
    <lineage>
        <taxon>Eukaryota</taxon>
        <taxon>Fungi</taxon>
        <taxon>Dikarya</taxon>
        <taxon>Basidiomycota</taxon>
        <taxon>Agaricomycotina</taxon>
        <taxon>Agaricomycetes</taxon>
        <taxon>Agaricomycetidae</taxon>
        <taxon>Agaricales</taxon>
        <taxon>Marasmiineae</taxon>
        <taxon>Mycenaceae</taxon>
        <taxon>Roridomyces</taxon>
    </lineage>
</organism>
<gene>
    <name evidence="4" type="ORF">FB45DRAFT_1032458</name>
</gene>
<keyword evidence="1" id="KW-0863">Zinc-finger</keyword>
<dbReference type="InterPro" id="IPR013087">
    <property type="entry name" value="Znf_C2H2_type"/>
</dbReference>
<feature type="domain" description="C2H2-type" evidence="3">
    <location>
        <begin position="253"/>
        <end position="277"/>
    </location>
</feature>
<evidence type="ECO:0000313" key="5">
    <source>
        <dbReference type="Proteomes" id="UP001221142"/>
    </source>
</evidence>
<protein>
    <recommendedName>
        <fullName evidence="3">C2H2-type domain-containing protein</fullName>
    </recommendedName>
</protein>
<feature type="compositionally biased region" description="Low complexity" evidence="2">
    <location>
        <begin position="94"/>
        <end position="103"/>
    </location>
</feature>
<comment type="caution">
    <text evidence="4">The sequence shown here is derived from an EMBL/GenBank/DDBJ whole genome shotgun (WGS) entry which is preliminary data.</text>
</comment>
<dbReference type="GO" id="GO:0008270">
    <property type="term" value="F:zinc ion binding"/>
    <property type="evidence" value="ECO:0007669"/>
    <property type="project" value="UniProtKB-KW"/>
</dbReference>
<feature type="region of interest" description="Disordered" evidence="2">
    <location>
        <begin position="90"/>
        <end position="109"/>
    </location>
</feature>
<feature type="region of interest" description="Disordered" evidence="2">
    <location>
        <begin position="162"/>
        <end position="215"/>
    </location>
</feature>
<evidence type="ECO:0000259" key="3">
    <source>
        <dbReference type="PROSITE" id="PS50157"/>
    </source>
</evidence>
<keyword evidence="1" id="KW-0862">Zinc</keyword>
<evidence type="ECO:0000313" key="4">
    <source>
        <dbReference type="EMBL" id="KAJ7621198.1"/>
    </source>
</evidence>
<evidence type="ECO:0000256" key="2">
    <source>
        <dbReference type="SAM" id="MobiDB-lite"/>
    </source>
</evidence>
<keyword evidence="1" id="KW-0479">Metal-binding</keyword>